<feature type="transmembrane region" description="Helical" evidence="6">
    <location>
        <begin position="28"/>
        <end position="48"/>
    </location>
</feature>
<evidence type="ECO:0000256" key="7">
    <source>
        <dbReference type="SAM" id="MobiDB-lite"/>
    </source>
</evidence>
<dbReference type="Pfam" id="PF03672">
    <property type="entry name" value="UPF0154"/>
    <property type="match status" value="1"/>
</dbReference>
<accession>A0A2U3AR32</accession>
<dbReference type="AlphaFoldDB" id="A0A2U3AR32"/>
<evidence type="ECO:0000256" key="2">
    <source>
        <dbReference type="ARBA" id="ARBA00006694"/>
    </source>
</evidence>
<comment type="caution">
    <text evidence="8">The sequence shown here is derived from an EMBL/GenBank/DDBJ whole genome shotgun (WGS) entry which is preliminary data.</text>
</comment>
<evidence type="ECO:0000313" key="9">
    <source>
        <dbReference type="Proteomes" id="UP000245938"/>
    </source>
</evidence>
<evidence type="ECO:0000313" key="8">
    <source>
        <dbReference type="EMBL" id="PWI27001.1"/>
    </source>
</evidence>
<dbReference type="InterPro" id="IPR005359">
    <property type="entry name" value="UPF0154"/>
</dbReference>
<gene>
    <name evidence="8" type="ORF">DEX24_01525</name>
</gene>
<dbReference type="Proteomes" id="UP000245938">
    <property type="component" value="Unassembled WGS sequence"/>
</dbReference>
<dbReference type="GO" id="GO:0005886">
    <property type="term" value="C:plasma membrane"/>
    <property type="evidence" value="ECO:0007669"/>
    <property type="project" value="UniProtKB-SubCell"/>
</dbReference>
<reference evidence="8 9" key="1">
    <citation type="submission" date="2018-05" db="EMBL/GenBank/DDBJ databases">
        <title>Kurthia sibirica genome sequence.</title>
        <authorList>
            <person name="Maclea K.S."/>
            <person name="Goen A.E."/>
        </authorList>
    </citation>
    <scope>NUCLEOTIDE SEQUENCE [LARGE SCALE GENOMIC DNA]</scope>
    <source>
        <strain evidence="8 9">ATCC 49154</strain>
    </source>
</reference>
<name>A0A2U3AR32_9BACL</name>
<sequence>MFFYCIILFGEYFLVSENRGGTQVSTGLAVTLIIVGVIVGLVGGFFIARQYMMKYLKDNPPVNEDMLRMMMTQMGRKPSEKQVRQVMSQMNKASDKPEKKKK</sequence>
<keyword evidence="6" id="KW-1003">Cell membrane</keyword>
<evidence type="ECO:0000256" key="6">
    <source>
        <dbReference type="HAMAP-Rule" id="MF_00363"/>
    </source>
</evidence>
<dbReference type="EMBL" id="QFVR01000001">
    <property type="protein sequence ID" value="PWI27001.1"/>
    <property type="molecule type" value="Genomic_DNA"/>
</dbReference>
<comment type="subcellular location">
    <subcellularLocation>
        <location evidence="6">Cell membrane</location>
        <topology evidence="6">Single-pass membrane protein</topology>
    </subcellularLocation>
    <subcellularLocation>
        <location evidence="1">Membrane</location>
        <topology evidence="1">Single-pass membrane protein</topology>
    </subcellularLocation>
</comment>
<proteinExistence type="inferred from homology"/>
<organism evidence="8 9">
    <name type="scientific">Kurthia sibirica</name>
    <dbReference type="NCBI Taxonomy" id="202750"/>
    <lineage>
        <taxon>Bacteria</taxon>
        <taxon>Bacillati</taxon>
        <taxon>Bacillota</taxon>
        <taxon>Bacilli</taxon>
        <taxon>Bacillales</taxon>
        <taxon>Caryophanaceae</taxon>
        <taxon>Kurthia</taxon>
    </lineage>
</organism>
<dbReference type="HAMAP" id="MF_00363">
    <property type="entry name" value="UPF0154"/>
    <property type="match status" value="1"/>
</dbReference>
<protein>
    <recommendedName>
        <fullName evidence="6">UPF0154 protein DEX24_01525</fullName>
    </recommendedName>
</protein>
<keyword evidence="5 6" id="KW-0472">Membrane</keyword>
<keyword evidence="9" id="KW-1185">Reference proteome</keyword>
<comment type="similarity">
    <text evidence="2 6">Belongs to the UPF0154 family.</text>
</comment>
<keyword evidence="4 6" id="KW-1133">Transmembrane helix</keyword>
<keyword evidence="3 6" id="KW-0812">Transmembrane</keyword>
<evidence type="ECO:0000256" key="5">
    <source>
        <dbReference type="ARBA" id="ARBA00023136"/>
    </source>
</evidence>
<evidence type="ECO:0000256" key="4">
    <source>
        <dbReference type="ARBA" id="ARBA00022989"/>
    </source>
</evidence>
<evidence type="ECO:0000256" key="3">
    <source>
        <dbReference type="ARBA" id="ARBA00022692"/>
    </source>
</evidence>
<feature type="compositionally biased region" description="Basic and acidic residues" evidence="7">
    <location>
        <begin position="93"/>
        <end position="102"/>
    </location>
</feature>
<feature type="region of interest" description="Disordered" evidence="7">
    <location>
        <begin position="75"/>
        <end position="102"/>
    </location>
</feature>
<evidence type="ECO:0000256" key="1">
    <source>
        <dbReference type="ARBA" id="ARBA00004167"/>
    </source>
</evidence>